<organism evidence="2 3">
    <name type="scientific">Entotheonella factor</name>
    <dbReference type="NCBI Taxonomy" id="1429438"/>
    <lineage>
        <taxon>Bacteria</taxon>
        <taxon>Pseudomonadati</taxon>
        <taxon>Nitrospinota/Tectimicrobiota group</taxon>
        <taxon>Candidatus Tectimicrobiota</taxon>
        <taxon>Candidatus Entotheonellia</taxon>
        <taxon>Candidatus Entotheonellales</taxon>
        <taxon>Candidatus Entotheonellaceae</taxon>
        <taxon>Candidatus Entotheonella</taxon>
    </lineage>
</organism>
<feature type="domain" description="GAF" evidence="1">
    <location>
        <begin position="53"/>
        <end position="162"/>
    </location>
</feature>
<accession>W4LIL8</accession>
<evidence type="ECO:0000313" key="2">
    <source>
        <dbReference type="EMBL" id="ETW97802.1"/>
    </source>
</evidence>
<dbReference type="InterPro" id="IPR029016">
    <property type="entry name" value="GAF-like_dom_sf"/>
</dbReference>
<name>W4LIL8_ENTF1</name>
<dbReference type="Pfam" id="PF01590">
    <property type="entry name" value="GAF"/>
    <property type="match status" value="1"/>
</dbReference>
<keyword evidence="3" id="KW-1185">Reference proteome</keyword>
<evidence type="ECO:0000313" key="3">
    <source>
        <dbReference type="Proteomes" id="UP000019141"/>
    </source>
</evidence>
<protein>
    <recommendedName>
        <fullName evidence="1">GAF domain-containing protein</fullName>
    </recommendedName>
</protein>
<comment type="caution">
    <text evidence="2">The sequence shown here is derived from an EMBL/GenBank/DDBJ whole genome shotgun (WGS) entry which is preliminary data.</text>
</comment>
<dbReference type="HOGENOM" id="CLU_1500865_0_0_7"/>
<evidence type="ECO:0000259" key="1">
    <source>
        <dbReference type="Pfam" id="PF01590"/>
    </source>
</evidence>
<dbReference type="EMBL" id="AZHW01000617">
    <property type="protein sequence ID" value="ETW97802.1"/>
    <property type="molecule type" value="Genomic_DNA"/>
</dbReference>
<dbReference type="InterPro" id="IPR003018">
    <property type="entry name" value="GAF"/>
</dbReference>
<proteinExistence type="predicted"/>
<dbReference type="AlphaFoldDB" id="W4LIL8"/>
<sequence length="179" mass="19070">MSQAGAAASAAATPEEALWAITHTLPGLLGDREAHLQPGDLKAGEQQQYACGCFIVTPDEQHQVLVAPVNFGPTQRHMKIDITLGHPGTVVASKQPLLLANTDMHKSFVKILETFRAGSAVFAPLMWGSDALGVLICASQARHTFNKTDLAVHVAFSHLAAAQWIAHAGPAYFPYLTGH</sequence>
<reference evidence="2 3" key="1">
    <citation type="journal article" date="2014" name="Nature">
        <title>An environmental bacterial taxon with a large and distinct metabolic repertoire.</title>
        <authorList>
            <person name="Wilson M.C."/>
            <person name="Mori T."/>
            <person name="Ruckert C."/>
            <person name="Uria A.R."/>
            <person name="Helf M.J."/>
            <person name="Takada K."/>
            <person name="Gernert C."/>
            <person name="Steffens U.A."/>
            <person name="Heycke N."/>
            <person name="Schmitt S."/>
            <person name="Rinke C."/>
            <person name="Helfrich E.J."/>
            <person name="Brachmann A.O."/>
            <person name="Gurgui C."/>
            <person name="Wakimoto T."/>
            <person name="Kracht M."/>
            <person name="Crusemann M."/>
            <person name="Hentschel U."/>
            <person name="Abe I."/>
            <person name="Matsunaga S."/>
            <person name="Kalinowski J."/>
            <person name="Takeyama H."/>
            <person name="Piel J."/>
        </authorList>
    </citation>
    <scope>NUCLEOTIDE SEQUENCE [LARGE SCALE GENOMIC DNA]</scope>
    <source>
        <strain evidence="3">TSY1</strain>
    </source>
</reference>
<dbReference type="SUPFAM" id="SSF55781">
    <property type="entry name" value="GAF domain-like"/>
    <property type="match status" value="1"/>
</dbReference>
<dbReference type="Gene3D" id="3.30.450.40">
    <property type="match status" value="1"/>
</dbReference>
<gene>
    <name evidence="2" type="ORF">ETSY1_21265</name>
</gene>
<dbReference type="Proteomes" id="UP000019141">
    <property type="component" value="Unassembled WGS sequence"/>
</dbReference>